<evidence type="ECO:0000256" key="1">
    <source>
        <dbReference type="SAM" id="Phobius"/>
    </source>
</evidence>
<dbReference type="AlphaFoldDB" id="A0A2S8GP76"/>
<gene>
    <name evidence="2" type="ORF">C5Y93_09570</name>
</gene>
<evidence type="ECO:0000313" key="3">
    <source>
        <dbReference type="Proteomes" id="UP000237819"/>
    </source>
</evidence>
<protein>
    <submittedName>
        <fullName evidence="2">Uncharacterized protein</fullName>
    </submittedName>
</protein>
<feature type="transmembrane region" description="Helical" evidence="1">
    <location>
        <begin position="83"/>
        <end position="105"/>
    </location>
</feature>
<keyword evidence="1" id="KW-1133">Transmembrane helix</keyword>
<comment type="caution">
    <text evidence="2">The sequence shown here is derived from an EMBL/GenBank/DDBJ whole genome shotgun (WGS) entry which is preliminary data.</text>
</comment>
<dbReference type="EMBL" id="PUHZ01000010">
    <property type="protein sequence ID" value="PQO46225.1"/>
    <property type="molecule type" value="Genomic_DNA"/>
</dbReference>
<keyword evidence="1" id="KW-0812">Transmembrane</keyword>
<accession>A0A2S8GP76</accession>
<evidence type="ECO:0000313" key="2">
    <source>
        <dbReference type="EMBL" id="PQO46225.1"/>
    </source>
</evidence>
<sequence length="146" mass="16103">MTSPSDNPFASPQGLDEEEINAQLVPDPQTSKKQPPTPDSILMAWMLGVVLIPMQIVCFSFFGLVLIAPLFCLLAYLPTRARWVWSTAIVFFLVEVLLLGATVVLSLGISISTITIVLVISVALCLMIIACLCRRSAWEHYHRTEA</sequence>
<feature type="transmembrane region" description="Helical" evidence="1">
    <location>
        <begin position="111"/>
        <end position="133"/>
    </location>
</feature>
<feature type="transmembrane region" description="Helical" evidence="1">
    <location>
        <begin position="43"/>
        <end position="76"/>
    </location>
</feature>
<keyword evidence="1" id="KW-0472">Membrane</keyword>
<dbReference type="RefSeq" id="WP_105335197.1">
    <property type="nucleotide sequence ID" value="NZ_PUHZ01000010.1"/>
</dbReference>
<reference evidence="2 3" key="1">
    <citation type="submission" date="2018-02" db="EMBL/GenBank/DDBJ databases">
        <title>Comparative genomes isolates from brazilian mangrove.</title>
        <authorList>
            <person name="Araujo J.E."/>
            <person name="Taketani R.G."/>
            <person name="Silva M.C.P."/>
            <person name="Loureco M.V."/>
            <person name="Andreote F.D."/>
        </authorList>
    </citation>
    <scope>NUCLEOTIDE SEQUENCE [LARGE SCALE GENOMIC DNA]</scope>
    <source>
        <strain evidence="2 3">Nap-Phe MGV</strain>
    </source>
</reference>
<dbReference type="Proteomes" id="UP000237819">
    <property type="component" value="Unassembled WGS sequence"/>
</dbReference>
<organism evidence="2 3">
    <name type="scientific">Blastopirellula marina</name>
    <dbReference type="NCBI Taxonomy" id="124"/>
    <lineage>
        <taxon>Bacteria</taxon>
        <taxon>Pseudomonadati</taxon>
        <taxon>Planctomycetota</taxon>
        <taxon>Planctomycetia</taxon>
        <taxon>Pirellulales</taxon>
        <taxon>Pirellulaceae</taxon>
        <taxon>Blastopirellula</taxon>
    </lineage>
</organism>
<proteinExistence type="predicted"/>
<name>A0A2S8GP76_9BACT</name>